<evidence type="ECO:0000313" key="2">
    <source>
        <dbReference type="Proteomes" id="UP000821853"/>
    </source>
</evidence>
<dbReference type="Proteomes" id="UP000821853">
    <property type="component" value="Chromosome 3"/>
</dbReference>
<dbReference type="OrthoDB" id="6502012at2759"/>
<dbReference type="AlphaFoldDB" id="A0A9J6G3N8"/>
<gene>
    <name evidence="1" type="ORF">HPB48_013858</name>
</gene>
<evidence type="ECO:0000313" key="1">
    <source>
        <dbReference type="EMBL" id="KAH9369853.1"/>
    </source>
</evidence>
<dbReference type="EMBL" id="JABSTR010000005">
    <property type="protein sequence ID" value="KAH9369853.1"/>
    <property type="molecule type" value="Genomic_DNA"/>
</dbReference>
<name>A0A9J6G3N8_HAELO</name>
<accession>A0A9J6G3N8</accession>
<proteinExistence type="predicted"/>
<reference evidence="1 2" key="1">
    <citation type="journal article" date="2020" name="Cell">
        <title>Large-Scale Comparative Analyses of Tick Genomes Elucidate Their Genetic Diversity and Vector Capacities.</title>
        <authorList>
            <consortium name="Tick Genome and Microbiome Consortium (TIGMIC)"/>
            <person name="Jia N."/>
            <person name="Wang J."/>
            <person name="Shi W."/>
            <person name="Du L."/>
            <person name="Sun Y."/>
            <person name="Zhan W."/>
            <person name="Jiang J.F."/>
            <person name="Wang Q."/>
            <person name="Zhang B."/>
            <person name="Ji P."/>
            <person name="Bell-Sakyi L."/>
            <person name="Cui X.M."/>
            <person name="Yuan T.T."/>
            <person name="Jiang B.G."/>
            <person name="Yang W.F."/>
            <person name="Lam T.T."/>
            <person name="Chang Q.C."/>
            <person name="Ding S.J."/>
            <person name="Wang X.J."/>
            <person name="Zhu J.G."/>
            <person name="Ruan X.D."/>
            <person name="Zhao L."/>
            <person name="Wei J.T."/>
            <person name="Ye R.Z."/>
            <person name="Que T.C."/>
            <person name="Du C.H."/>
            <person name="Zhou Y.H."/>
            <person name="Cheng J.X."/>
            <person name="Dai P.F."/>
            <person name="Guo W.B."/>
            <person name="Han X.H."/>
            <person name="Huang E.J."/>
            <person name="Li L.F."/>
            <person name="Wei W."/>
            <person name="Gao Y.C."/>
            <person name="Liu J.Z."/>
            <person name="Shao H.Z."/>
            <person name="Wang X."/>
            <person name="Wang C.C."/>
            <person name="Yang T.C."/>
            <person name="Huo Q.B."/>
            <person name="Li W."/>
            <person name="Chen H.Y."/>
            <person name="Chen S.E."/>
            <person name="Zhou L.G."/>
            <person name="Ni X.B."/>
            <person name="Tian J.H."/>
            <person name="Sheng Y."/>
            <person name="Liu T."/>
            <person name="Pan Y.S."/>
            <person name="Xia L.Y."/>
            <person name="Li J."/>
            <person name="Zhao F."/>
            <person name="Cao W.C."/>
        </authorList>
    </citation>
    <scope>NUCLEOTIDE SEQUENCE [LARGE SCALE GENOMIC DNA]</scope>
    <source>
        <strain evidence="1">HaeL-2018</strain>
    </source>
</reference>
<dbReference type="VEuPathDB" id="VectorBase:HLOH_048821"/>
<keyword evidence="2" id="KW-1185">Reference proteome</keyword>
<sequence>MTDNLRLLNKQAFSPFLEATVPSEVKDVRINSQRNILAIDVEHRSALEVLRKITSLQDIKVRGHATPYGDTTIGVVDTSFPEKDLPIRIKPADEGIVIRQCYKGMKIGHVTAVSGRATVCPKCARPHKASDCSEYTLKCANCVEPRDDSSKKCPRMKM</sequence>
<organism evidence="1 2">
    <name type="scientific">Haemaphysalis longicornis</name>
    <name type="common">Bush tick</name>
    <dbReference type="NCBI Taxonomy" id="44386"/>
    <lineage>
        <taxon>Eukaryota</taxon>
        <taxon>Metazoa</taxon>
        <taxon>Ecdysozoa</taxon>
        <taxon>Arthropoda</taxon>
        <taxon>Chelicerata</taxon>
        <taxon>Arachnida</taxon>
        <taxon>Acari</taxon>
        <taxon>Parasitiformes</taxon>
        <taxon>Ixodida</taxon>
        <taxon>Ixodoidea</taxon>
        <taxon>Ixodidae</taxon>
        <taxon>Haemaphysalinae</taxon>
        <taxon>Haemaphysalis</taxon>
    </lineage>
</organism>
<protein>
    <submittedName>
        <fullName evidence="1">Uncharacterized protein</fullName>
    </submittedName>
</protein>
<comment type="caution">
    <text evidence="1">The sequence shown here is derived from an EMBL/GenBank/DDBJ whole genome shotgun (WGS) entry which is preliminary data.</text>
</comment>